<dbReference type="Proteomes" id="UP001366085">
    <property type="component" value="Unassembled WGS sequence"/>
</dbReference>
<organism evidence="2 3">
    <name type="scientific">Microbacterium istanbulense</name>
    <dbReference type="NCBI Taxonomy" id="3122049"/>
    <lineage>
        <taxon>Bacteria</taxon>
        <taxon>Bacillati</taxon>
        <taxon>Actinomycetota</taxon>
        <taxon>Actinomycetes</taxon>
        <taxon>Micrococcales</taxon>
        <taxon>Microbacteriaceae</taxon>
        <taxon>Microbacterium</taxon>
    </lineage>
</organism>
<comment type="caution">
    <text evidence="2">The sequence shown here is derived from an EMBL/GenBank/DDBJ whole genome shotgun (WGS) entry which is preliminary data.</text>
</comment>
<evidence type="ECO:0000256" key="1">
    <source>
        <dbReference type="SAM" id="SignalP"/>
    </source>
</evidence>
<feature type="signal peptide" evidence="1">
    <location>
        <begin position="1"/>
        <end position="25"/>
    </location>
</feature>
<keyword evidence="1" id="KW-0732">Signal</keyword>
<keyword evidence="3" id="KW-1185">Reference proteome</keyword>
<evidence type="ECO:0000313" key="2">
    <source>
        <dbReference type="EMBL" id="MEJ1091849.1"/>
    </source>
</evidence>
<evidence type="ECO:0008006" key="4">
    <source>
        <dbReference type="Google" id="ProtNLM"/>
    </source>
</evidence>
<name>A0ABU8LLW4_9MICO</name>
<dbReference type="RefSeq" id="WP_337319748.1">
    <property type="nucleotide sequence ID" value="NZ_JBBDGN010000007.1"/>
</dbReference>
<sequence>MIRGARPVALLATVLLVLTGCSAHLSIDAPESEGTITVEATCKRLFGPDIEGPIADTIDIIARADQSADLSGIEVGEVSAAITSLTSIATMAHPDLKADVEALLPPLEEFEAALRDGATTTVDTGELQEASLRLIDTCEPHL</sequence>
<dbReference type="PROSITE" id="PS51257">
    <property type="entry name" value="PROKAR_LIPOPROTEIN"/>
    <property type="match status" value="1"/>
</dbReference>
<evidence type="ECO:0000313" key="3">
    <source>
        <dbReference type="Proteomes" id="UP001366085"/>
    </source>
</evidence>
<feature type="chain" id="PRO_5045333877" description="Lipoprotein" evidence="1">
    <location>
        <begin position="26"/>
        <end position="142"/>
    </location>
</feature>
<gene>
    <name evidence="2" type="ORF">WDU93_09080</name>
</gene>
<accession>A0ABU8LLW4</accession>
<reference evidence="2 3" key="1">
    <citation type="submission" date="2024-02" db="EMBL/GenBank/DDBJ databases">
        <authorList>
            <person name="Saticioglu I.B."/>
        </authorList>
    </citation>
    <scope>NUCLEOTIDE SEQUENCE [LARGE SCALE GENOMIC DNA]</scope>
    <source>
        <strain evidence="2 3">Mu-43</strain>
    </source>
</reference>
<dbReference type="EMBL" id="JBBDGN010000007">
    <property type="protein sequence ID" value="MEJ1091849.1"/>
    <property type="molecule type" value="Genomic_DNA"/>
</dbReference>
<proteinExistence type="predicted"/>
<protein>
    <recommendedName>
        <fullName evidence="4">Lipoprotein</fullName>
    </recommendedName>
</protein>